<name>A0AAE6NYH0_PARPN</name>
<dbReference type="GeneID" id="51371758"/>
<dbReference type="EMBL" id="CP044426">
    <property type="protein sequence ID" value="QFG37327.1"/>
    <property type="molecule type" value="Genomic_DNA"/>
</dbReference>
<accession>A0AAE6NYH0</accession>
<evidence type="ECO:0000313" key="2">
    <source>
        <dbReference type="Proteomes" id="UP000326453"/>
    </source>
</evidence>
<evidence type="ECO:0000313" key="1">
    <source>
        <dbReference type="EMBL" id="QFG37327.1"/>
    </source>
</evidence>
<organism evidence="1 2">
    <name type="scientific">Paracoccus pantotrophus</name>
    <name type="common">Thiosphaera pantotropha</name>
    <dbReference type="NCBI Taxonomy" id="82367"/>
    <lineage>
        <taxon>Bacteria</taxon>
        <taxon>Pseudomonadati</taxon>
        <taxon>Pseudomonadota</taxon>
        <taxon>Alphaproteobacteria</taxon>
        <taxon>Rhodobacterales</taxon>
        <taxon>Paracoccaceae</taxon>
        <taxon>Paracoccus</taxon>
    </lineage>
</organism>
<reference evidence="1 2" key="1">
    <citation type="submission" date="2019-01" db="EMBL/GenBank/DDBJ databases">
        <title>Complete Genome Sequence and Annotation of the Paracoccus pantotrophus type strain DSM 2944.</title>
        <authorList>
            <person name="Bockwoldt J.A."/>
            <person name="Zimmermann M."/>
            <person name="Tiso T."/>
            <person name="Blank L.M."/>
        </authorList>
    </citation>
    <scope>NUCLEOTIDE SEQUENCE [LARGE SCALE GENOMIC DNA]</scope>
    <source>
        <strain evidence="1 2">DSM 2944</strain>
    </source>
</reference>
<sequence>MIDRFGRAYPAPGGVLAVRMSGDLDQPVHRMLERLDRDPSLIDRLAGARAVRSMLTVPGRMHVC</sequence>
<dbReference type="Proteomes" id="UP000326453">
    <property type="component" value="Chromosome 1"/>
</dbReference>
<dbReference type="KEGG" id="ppan:ESD82_14320"/>
<dbReference type="RefSeq" id="WP_147428060.1">
    <property type="nucleotide sequence ID" value="NZ_CP044426.1"/>
</dbReference>
<dbReference type="AlphaFoldDB" id="A0AAE6NYH0"/>
<proteinExistence type="predicted"/>
<protein>
    <submittedName>
        <fullName evidence="1">Uncharacterized protein</fullName>
    </submittedName>
</protein>
<gene>
    <name evidence="1" type="ORF">ESD82_14320</name>
</gene>